<dbReference type="EMBL" id="DWXO01000048">
    <property type="protein sequence ID" value="HJB80291.1"/>
    <property type="molecule type" value="Genomic_DNA"/>
</dbReference>
<dbReference type="AlphaFoldDB" id="A0A9D2MKW3"/>
<reference evidence="2" key="2">
    <citation type="submission" date="2021-04" db="EMBL/GenBank/DDBJ databases">
        <authorList>
            <person name="Gilroy R."/>
        </authorList>
    </citation>
    <scope>NUCLEOTIDE SEQUENCE</scope>
    <source>
        <strain evidence="2">CHK192-8294</strain>
    </source>
</reference>
<comment type="caution">
    <text evidence="2">The sequence shown here is derived from an EMBL/GenBank/DDBJ whole genome shotgun (WGS) entry which is preliminary data.</text>
</comment>
<dbReference type="GO" id="GO:0008483">
    <property type="term" value="F:transaminase activity"/>
    <property type="evidence" value="ECO:0007669"/>
    <property type="project" value="UniProtKB-KW"/>
</dbReference>
<dbReference type="Gene3D" id="3.90.1150.10">
    <property type="entry name" value="Aspartate Aminotransferase, domain 1"/>
    <property type="match status" value="1"/>
</dbReference>
<feature type="domain" description="Aminotransferase class I/classII large" evidence="1">
    <location>
        <begin position="45"/>
        <end position="286"/>
    </location>
</feature>
<dbReference type="InterPro" id="IPR015422">
    <property type="entry name" value="PyrdxlP-dep_Trfase_small"/>
</dbReference>
<keyword evidence="2" id="KW-0808">Transferase</keyword>
<dbReference type="Pfam" id="PF00155">
    <property type="entry name" value="Aminotran_1_2"/>
    <property type="match status" value="1"/>
</dbReference>
<reference evidence="2" key="1">
    <citation type="journal article" date="2021" name="PeerJ">
        <title>Extensive microbial diversity within the chicken gut microbiome revealed by metagenomics and culture.</title>
        <authorList>
            <person name="Gilroy R."/>
            <person name="Ravi A."/>
            <person name="Getino M."/>
            <person name="Pursley I."/>
            <person name="Horton D.L."/>
            <person name="Alikhan N.F."/>
            <person name="Baker D."/>
            <person name="Gharbi K."/>
            <person name="Hall N."/>
            <person name="Watson M."/>
            <person name="Adriaenssens E.M."/>
            <person name="Foster-Nyarko E."/>
            <person name="Jarju S."/>
            <person name="Secka A."/>
            <person name="Antonio M."/>
            <person name="Oren A."/>
            <person name="Chaudhuri R.R."/>
            <person name="La Ragione R."/>
            <person name="Hildebrand F."/>
            <person name="Pallen M.J."/>
        </authorList>
    </citation>
    <scope>NUCLEOTIDE SEQUENCE</scope>
    <source>
        <strain evidence="2">CHK192-8294</strain>
    </source>
</reference>
<evidence type="ECO:0000259" key="1">
    <source>
        <dbReference type="Pfam" id="PF00155"/>
    </source>
</evidence>
<name>A0A9D2MKW3_9FIRM</name>
<accession>A0A9D2MKW3</accession>
<sequence length="397" mass="44339">MFQLEINPNVRDYVSKDYAGSLPEGDVKLDCSLGVNTDLLGNCIFQRLHAFEQRTEAHGGNFAEIKYYPHGGTLKEALANWYRGNGVGEGWLTADHIILGNGSYDILCNLNLLCLTRGKKVLGHAPQFTAYVDHVHCTGSVYECCYLDRADGYRFHVEDYLEKMSAEYGLFIVENPINPTGLPVRLEDIGRIADRAAAWGKLLVVDEAYAEYLPFSASAINLIPRHPNLIVTRSFSKGWGMAGVRLGYGVSSTQSGLLPQLEKLVLPFNSNGIARVLAQTALETKFERPEDPFGIQPVILSKQELLAAIETYNRRYGRRLRAAATCESTPILMLYVETEDPAFHLQRHLMGEGLLTVSCESYVGLDSRAVRLMLPEREQMPLLLELLERAVRTLPEN</sequence>
<evidence type="ECO:0000313" key="2">
    <source>
        <dbReference type="EMBL" id="HJB80291.1"/>
    </source>
</evidence>
<dbReference type="InterPro" id="IPR015421">
    <property type="entry name" value="PyrdxlP-dep_Trfase_major"/>
</dbReference>
<dbReference type="GO" id="GO:0030170">
    <property type="term" value="F:pyridoxal phosphate binding"/>
    <property type="evidence" value="ECO:0007669"/>
    <property type="project" value="InterPro"/>
</dbReference>
<proteinExistence type="predicted"/>
<dbReference type="InterPro" id="IPR015424">
    <property type="entry name" value="PyrdxlP-dep_Trfase"/>
</dbReference>
<dbReference type="Proteomes" id="UP000823921">
    <property type="component" value="Unassembled WGS sequence"/>
</dbReference>
<dbReference type="InterPro" id="IPR004839">
    <property type="entry name" value="Aminotransferase_I/II_large"/>
</dbReference>
<dbReference type="Gene3D" id="3.40.640.10">
    <property type="entry name" value="Type I PLP-dependent aspartate aminotransferase-like (Major domain)"/>
    <property type="match status" value="1"/>
</dbReference>
<dbReference type="CDD" id="cd00609">
    <property type="entry name" value="AAT_like"/>
    <property type="match status" value="1"/>
</dbReference>
<protein>
    <submittedName>
        <fullName evidence="2">Aminotransferase class I/II-fold pyridoxal phosphate-dependent enzyme</fullName>
    </submittedName>
</protein>
<dbReference type="PANTHER" id="PTHR42885">
    <property type="entry name" value="HISTIDINOL-PHOSPHATE AMINOTRANSFERASE-RELATED"/>
    <property type="match status" value="1"/>
</dbReference>
<evidence type="ECO:0000313" key="3">
    <source>
        <dbReference type="Proteomes" id="UP000823921"/>
    </source>
</evidence>
<keyword evidence="2" id="KW-0032">Aminotransferase</keyword>
<dbReference type="SUPFAM" id="SSF53383">
    <property type="entry name" value="PLP-dependent transferases"/>
    <property type="match status" value="1"/>
</dbReference>
<organism evidence="2 3">
    <name type="scientific">Candidatus Flavonifractor intestinigallinarum</name>
    <dbReference type="NCBI Taxonomy" id="2838586"/>
    <lineage>
        <taxon>Bacteria</taxon>
        <taxon>Bacillati</taxon>
        <taxon>Bacillota</taxon>
        <taxon>Clostridia</taxon>
        <taxon>Eubacteriales</taxon>
        <taxon>Oscillospiraceae</taxon>
        <taxon>Flavonifractor</taxon>
    </lineage>
</organism>
<gene>
    <name evidence="2" type="ORF">H9712_04850</name>
</gene>